<reference evidence="2" key="1">
    <citation type="submission" date="2021-02" db="EMBL/GenBank/DDBJ databases">
        <title>Draft genome sequence of Microbispora sp. RL4-1S isolated from rice leaves in Thailand.</title>
        <authorList>
            <person name="Muangham S."/>
            <person name="Duangmal K."/>
        </authorList>
    </citation>
    <scope>NUCLEOTIDE SEQUENCE</scope>
    <source>
        <strain evidence="2">RL4-1S</strain>
    </source>
</reference>
<evidence type="ECO:0000313" key="2">
    <source>
        <dbReference type="EMBL" id="MBP2704088.1"/>
    </source>
</evidence>
<comment type="caution">
    <text evidence="2">The sequence shown here is derived from an EMBL/GenBank/DDBJ whole genome shotgun (WGS) entry which is preliminary data.</text>
</comment>
<organism evidence="2 3">
    <name type="scientific">Microbispora oryzae</name>
    <dbReference type="NCBI Taxonomy" id="2806554"/>
    <lineage>
        <taxon>Bacteria</taxon>
        <taxon>Bacillati</taxon>
        <taxon>Actinomycetota</taxon>
        <taxon>Actinomycetes</taxon>
        <taxon>Streptosporangiales</taxon>
        <taxon>Streptosporangiaceae</taxon>
        <taxon>Microbispora</taxon>
    </lineage>
</organism>
<dbReference type="Proteomes" id="UP000674234">
    <property type="component" value="Unassembled WGS sequence"/>
</dbReference>
<dbReference type="InterPro" id="IPR047928">
    <property type="entry name" value="Perm_prefix_1"/>
</dbReference>
<protein>
    <submittedName>
        <fullName evidence="2">Uncharacterized protein</fullName>
    </submittedName>
</protein>
<evidence type="ECO:0000256" key="1">
    <source>
        <dbReference type="SAM" id="Phobius"/>
    </source>
</evidence>
<keyword evidence="1" id="KW-0812">Transmembrane</keyword>
<sequence length="232" mass="24916">MADADVIDQYVAALGRGLRGPGAARRDLLTEARDSLLDAAEAYEQEGLSRPEAEHLAVADFGAVDEIRPDYQRELALSQGRRTAALLFLSVPLTALMWAVIWRVFPESAVVTMAKPGWFDLVARGVDGLQAVTGVVAGIALFALGRGLRVLRRPVLVIRALGLFVWLETPFMAAMGVALSKAAHGPVGFADYAPGVTLSMITYALTLWQLWSATRCLRVTAVPALTVPHPSP</sequence>
<gene>
    <name evidence="2" type="ORF">JOL79_09730</name>
</gene>
<dbReference type="EMBL" id="JAFCNB010000004">
    <property type="protein sequence ID" value="MBP2704088.1"/>
    <property type="molecule type" value="Genomic_DNA"/>
</dbReference>
<evidence type="ECO:0000313" key="3">
    <source>
        <dbReference type="Proteomes" id="UP000674234"/>
    </source>
</evidence>
<keyword evidence="3" id="KW-1185">Reference proteome</keyword>
<feature type="transmembrane region" description="Helical" evidence="1">
    <location>
        <begin position="83"/>
        <end position="105"/>
    </location>
</feature>
<proteinExistence type="predicted"/>
<feature type="transmembrane region" description="Helical" evidence="1">
    <location>
        <begin position="156"/>
        <end position="180"/>
    </location>
</feature>
<keyword evidence="1" id="KW-1133">Transmembrane helix</keyword>
<dbReference type="AlphaFoldDB" id="A0A940WJM9"/>
<keyword evidence="1" id="KW-0472">Membrane</keyword>
<accession>A0A940WJM9</accession>
<dbReference type="NCBIfam" id="NF038403">
    <property type="entry name" value="perm_prefix_1"/>
    <property type="match status" value="1"/>
</dbReference>
<dbReference type="RefSeq" id="WP_210155388.1">
    <property type="nucleotide sequence ID" value="NZ_JAFCNB010000004.1"/>
</dbReference>
<feature type="transmembrane region" description="Helical" evidence="1">
    <location>
        <begin position="192"/>
        <end position="211"/>
    </location>
</feature>
<feature type="transmembrane region" description="Helical" evidence="1">
    <location>
        <begin position="125"/>
        <end position="144"/>
    </location>
</feature>
<name>A0A940WJM9_9ACTN</name>